<dbReference type="VEuPathDB" id="VectorBase:AMIN002732"/>
<evidence type="ECO:0000256" key="1">
    <source>
        <dbReference type="SAM" id="MobiDB-lite"/>
    </source>
</evidence>
<dbReference type="EnsemblMetazoa" id="AMIN002732-RA">
    <property type="protein sequence ID" value="AMIN002732-PA"/>
    <property type="gene ID" value="AMIN002732"/>
</dbReference>
<reference evidence="2" key="2">
    <citation type="submission" date="2020-05" db="UniProtKB">
        <authorList>
            <consortium name="EnsemblMetazoa"/>
        </authorList>
    </citation>
    <scope>IDENTIFICATION</scope>
    <source>
        <strain evidence="2">MINIMUS1</strain>
    </source>
</reference>
<evidence type="ECO:0000313" key="2">
    <source>
        <dbReference type="EnsemblMetazoa" id="AMIN002732-PA"/>
    </source>
</evidence>
<evidence type="ECO:0000313" key="3">
    <source>
        <dbReference type="Proteomes" id="UP000075920"/>
    </source>
</evidence>
<feature type="compositionally biased region" description="Basic and acidic residues" evidence="1">
    <location>
        <begin position="25"/>
        <end position="37"/>
    </location>
</feature>
<sequence length="125" mass="14003">MGWDHAYQEELLECEHGWLPHAMRRSEGESAPNKREISSIGSTPPVTDVNRICLPDVTHVRVYRALEAISEYIVLVLDGGPVGLDNRFPIDLERVFSYRSCPSLSVPLHLNFVGRPECLTGGYVP</sequence>
<proteinExistence type="predicted"/>
<accession>A0A182VXD3</accession>
<dbReference type="Proteomes" id="UP000075920">
    <property type="component" value="Unassembled WGS sequence"/>
</dbReference>
<feature type="region of interest" description="Disordered" evidence="1">
    <location>
        <begin position="25"/>
        <end position="44"/>
    </location>
</feature>
<organism evidence="2 3">
    <name type="scientific">Anopheles minimus</name>
    <dbReference type="NCBI Taxonomy" id="112268"/>
    <lineage>
        <taxon>Eukaryota</taxon>
        <taxon>Metazoa</taxon>
        <taxon>Ecdysozoa</taxon>
        <taxon>Arthropoda</taxon>
        <taxon>Hexapoda</taxon>
        <taxon>Insecta</taxon>
        <taxon>Pterygota</taxon>
        <taxon>Neoptera</taxon>
        <taxon>Endopterygota</taxon>
        <taxon>Diptera</taxon>
        <taxon>Nematocera</taxon>
        <taxon>Culicoidea</taxon>
        <taxon>Culicidae</taxon>
        <taxon>Anophelinae</taxon>
        <taxon>Anopheles</taxon>
    </lineage>
</organism>
<reference evidence="3" key="1">
    <citation type="submission" date="2013-03" db="EMBL/GenBank/DDBJ databases">
        <title>The Genome Sequence of Anopheles minimus MINIMUS1.</title>
        <authorList>
            <consortium name="The Broad Institute Genomics Platform"/>
            <person name="Neafsey D.E."/>
            <person name="Walton C."/>
            <person name="Walker B."/>
            <person name="Young S.K."/>
            <person name="Zeng Q."/>
            <person name="Gargeya S."/>
            <person name="Fitzgerald M."/>
            <person name="Haas B."/>
            <person name="Abouelleil A."/>
            <person name="Allen A.W."/>
            <person name="Alvarado L."/>
            <person name="Arachchi H.M."/>
            <person name="Berlin A.M."/>
            <person name="Chapman S.B."/>
            <person name="Gainer-Dewar J."/>
            <person name="Goldberg J."/>
            <person name="Griggs A."/>
            <person name="Gujja S."/>
            <person name="Hansen M."/>
            <person name="Howarth C."/>
            <person name="Imamovic A."/>
            <person name="Ireland A."/>
            <person name="Larimer J."/>
            <person name="McCowan C."/>
            <person name="Murphy C."/>
            <person name="Pearson M."/>
            <person name="Poon T.W."/>
            <person name="Priest M."/>
            <person name="Roberts A."/>
            <person name="Saif S."/>
            <person name="Shea T."/>
            <person name="Sisk P."/>
            <person name="Sykes S."/>
            <person name="Wortman J."/>
            <person name="Nusbaum C."/>
            <person name="Birren B."/>
        </authorList>
    </citation>
    <scope>NUCLEOTIDE SEQUENCE [LARGE SCALE GENOMIC DNA]</scope>
    <source>
        <strain evidence="3">MINIMUS1</strain>
    </source>
</reference>
<dbReference type="AlphaFoldDB" id="A0A182VXD3"/>
<keyword evidence="3" id="KW-1185">Reference proteome</keyword>
<name>A0A182VXD3_9DIPT</name>
<protein>
    <submittedName>
        <fullName evidence="2">Uncharacterized protein</fullName>
    </submittedName>
</protein>